<keyword evidence="2" id="KW-1185">Reference proteome</keyword>
<dbReference type="Proteomes" id="UP000573327">
    <property type="component" value="Unassembled WGS sequence"/>
</dbReference>
<dbReference type="AlphaFoldDB" id="A0A7W7SG54"/>
<dbReference type="Gene3D" id="1.10.260.40">
    <property type="entry name" value="lambda repressor-like DNA-binding domains"/>
    <property type="match status" value="1"/>
</dbReference>
<accession>A0A7W7SG54</accession>
<sequence length="440" mass="47475">MDAQSFQHPITVARALRGMSMTDLAVAMRAAARRRDRRAGTTKQQVYAWERPTARPPSEWSQLLMAEALGVDPEHVTALGWPYWLPGTEAPLPLGTGATVAALREAQRRAMLNRRTLLGLAPAAMITLSQQWATLDPALAATATDGRTVDPEFAGWLETSVHQLTSLATADRQHTAPLLDSYYDTVVGLLESASYSEQTGVRLQLLASSLAQTIGWHQFDHEHHSAAARYWTAALHAAHHAGDTDRGAGILSDLAYQSMWLGQGAPAVEVLDHALTRTQDSTARSLLNLRRARALAMTGEARACRRALDAAEHSLNVATTAAPAWCSWMSPADLAVDSGRCLIDLSEPGPAHRQITEGVTLLPTARDKTRAVFLAYEAESLLRQGEVDQGASTAHQALLLARHTGSTRCIRQISDLAPALSGHQHVEGVGQFIDAVRSAA</sequence>
<reference evidence="1 2" key="1">
    <citation type="submission" date="2020-08" db="EMBL/GenBank/DDBJ databases">
        <title>Sequencing the genomes of 1000 actinobacteria strains.</title>
        <authorList>
            <person name="Klenk H.-P."/>
        </authorList>
    </citation>
    <scope>NUCLEOTIDE SEQUENCE [LARGE SCALE GENOMIC DNA]</scope>
    <source>
        <strain evidence="1 2">DSM 44786</strain>
    </source>
</reference>
<organism evidence="1 2">
    <name type="scientific">Kitasatospora gansuensis</name>
    <dbReference type="NCBI Taxonomy" id="258050"/>
    <lineage>
        <taxon>Bacteria</taxon>
        <taxon>Bacillati</taxon>
        <taxon>Actinomycetota</taxon>
        <taxon>Actinomycetes</taxon>
        <taxon>Kitasatosporales</taxon>
        <taxon>Streptomycetaceae</taxon>
        <taxon>Kitasatospora</taxon>
    </lineage>
</organism>
<dbReference type="RefSeq" id="WP_313068599.1">
    <property type="nucleotide sequence ID" value="NZ_JACHJR010000001.1"/>
</dbReference>
<comment type="caution">
    <text evidence="1">The sequence shown here is derived from an EMBL/GenBank/DDBJ whole genome shotgun (WGS) entry which is preliminary data.</text>
</comment>
<protein>
    <submittedName>
        <fullName evidence="1">Transcriptional regulator with XRE-family HTH domain</fullName>
    </submittedName>
</protein>
<evidence type="ECO:0000313" key="2">
    <source>
        <dbReference type="Proteomes" id="UP000573327"/>
    </source>
</evidence>
<evidence type="ECO:0000313" key="1">
    <source>
        <dbReference type="EMBL" id="MBB4949477.1"/>
    </source>
</evidence>
<dbReference type="EMBL" id="JACHJR010000001">
    <property type="protein sequence ID" value="MBB4949477.1"/>
    <property type="molecule type" value="Genomic_DNA"/>
</dbReference>
<dbReference type="GO" id="GO:0003677">
    <property type="term" value="F:DNA binding"/>
    <property type="evidence" value="ECO:0007669"/>
    <property type="project" value="InterPro"/>
</dbReference>
<name>A0A7W7SG54_9ACTN</name>
<proteinExistence type="predicted"/>
<dbReference type="InterPro" id="IPR010982">
    <property type="entry name" value="Lambda_DNA-bd_dom_sf"/>
</dbReference>
<gene>
    <name evidence="1" type="ORF">F4556_005012</name>
</gene>